<sequence length="363" mass="38662">MKPFFAFSSAPIRVLLGTTAALGLFACDPDSDPDPTQPIAATKTVFVVNEGNFMKSNAEISSFSKTTALVSKSLFSAINNRPLGDVAQSMAAQDSTGYIVVNNSNKLEVVNLRTFRSLATISNLKLPRYFAAASANKGYVTETVSYSGVPGQVSIVDLKTNTVTKSISVGKQPETLLVVGNRLYVANGGENTVTVINTTTDVVEGTITVGDSPNSLVLDRNNKLWVLNGGKVVYDASYNVDYTKTTKGSLSSITPGQLTATTRELATNLSQPGRLTTNGPKDKLYYTFQSGVYTLGINDAKLPTTPIIKRSLYGLGIDPQDNTIYGGVSNSFSGAGQVVRYQSTGARIDSFNVSVGPNSFLFY</sequence>
<dbReference type="PANTHER" id="PTHR47197">
    <property type="entry name" value="PROTEIN NIRF"/>
    <property type="match status" value="1"/>
</dbReference>
<dbReference type="Gene3D" id="2.130.10.10">
    <property type="entry name" value="YVTN repeat-like/Quinoprotein amine dehydrogenase"/>
    <property type="match status" value="1"/>
</dbReference>
<accession>A0ABY4G4Z9</accession>
<protein>
    <recommendedName>
        <fullName evidence="4">YncE family protein</fullName>
    </recommendedName>
</protein>
<dbReference type="Pfam" id="PF16819">
    <property type="entry name" value="DUF5074"/>
    <property type="match status" value="1"/>
</dbReference>
<dbReference type="EMBL" id="CP095061">
    <property type="protein sequence ID" value="UOQ65704.1"/>
    <property type="molecule type" value="Genomic_DNA"/>
</dbReference>
<name>A0ABY4G4Z9_9BACT</name>
<feature type="chain" id="PRO_5045425252" description="YncE family protein" evidence="1">
    <location>
        <begin position="27"/>
        <end position="363"/>
    </location>
</feature>
<reference evidence="2" key="1">
    <citation type="submission" date="2022-04" db="EMBL/GenBank/DDBJ databases">
        <title>Hymenobacter sp. isolated from the air.</title>
        <authorList>
            <person name="Won M."/>
            <person name="Lee C.-M."/>
            <person name="Woen H.-Y."/>
            <person name="Kwon S.-W."/>
        </authorList>
    </citation>
    <scope>NUCLEOTIDE SEQUENCE</scope>
    <source>
        <strain evidence="2">5420S-77</strain>
    </source>
</reference>
<gene>
    <name evidence="2" type="ORF">MUN86_19560</name>
</gene>
<dbReference type="NCBIfam" id="TIGR02276">
    <property type="entry name" value="beta_rpt_yvtn"/>
    <property type="match status" value="1"/>
</dbReference>
<dbReference type="InterPro" id="IPR011044">
    <property type="entry name" value="Quino_amine_DH_bsu"/>
</dbReference>
<organism evidence="2 3">
    <name type="scientific">Hymenobacter volaticus</name>
    <dbReference type="NCBI Taxonomy" id="2932254"/>
    <lineage>
        <taxon>Bacteria</taxon>
        <taxon>Pseudomonadati</taxon>
        <taxon>Bacteroidota</taxon>
        <taxon>Cytophagia</taxon>
        <taxon>Cytophagales</taxon>
        <taxon>Hymenobacteraceae</taxon>
        <taxon>Hymenobacter</taxon>
    </lineage>
</organism>
<dbReference type="InterPro" id="IPR011964">
    <property type="entry name" value="YVTN_b-propeller_repeat"/>
</dbReference>
<dbReference type="RefSeq" id="WP_245119684.1">
    <property type="nucleotide sequence ID" value="NZ_CP095061.1"/>
</dbReference>
<dbReference type="SUPFAM" id="SSF50969">
    <property type="entry name" value="YVTN repeat-like/Quinoprotein amine dehydrogenase"/>
    <property type="match status" value="1"/>
</dbReference>
<evidence type="ECO:0008006" key="4">
    <source>
        <dbReference type="Google" id="ProtNLM"/>
    </source>
</evidence>
<keyword evidence="3" id="KW-1185">Reference proteome</keyword>
<dbReference type="InterPro" id="IPR015943">
    <property type="entry name" value="WD40/YVTN_repeat-like_dom_sf"/>
</dbReference>
<dbReference type="InterPro" id="IPR031815">
    <property type="entry name" value="DUF5074"/>
</dbReference>
<proteinExistence type="predicted"/>
<feature type="signal peptide" evidence="1">
    <location>
        <begin position="1"/>
        <end position="26"/>
    </location>
</feature>
<evidence type="ECO:0000313" key="3">
    <source>
        <dbReference type="Proteomes" id="UP000830401"/>
    </source>
</evidence>
<evidence type="ECO:0000313" key="2">
    <source>
        <dbReference type="EMBL" id="UOQ65704.1"/>
    </source>
</evidence>
<keyword evidence="1" id="KW-0732">Signal</keyword>
<dbReference type="Proteomes" id="UP000830401">
    <property type="component" value="Chromosome"/>
</dbReference>
<dbReference type="PROSITE" id="PS51257">
    <property type="entry name" value="PROKAR_LIPOPROTEIN"/>
    <property type="match status" value="1"/>
</dbReference>
<dbReference type="PANTHER" id="PTHR47197:SF3">
    <property type="entry name" value="DIHYDRO-HEME D1 DEHYDROGENASE"/>
    <property type="match status" value="1"/>
</dbReference>
<evidence type="ECO:0000256" key="1">
    <source>
        <dbReference type="SAM" id="SignalP"/>
    </source>
</evidence>
<dbReference type="InterPro" id="IPR051200">
    <property type="entry name" value="Host-pathogen_enzymatic-act"/>
</dbReference>